<accession>A0A8B8ZLW1</accession>
<reference evidence="4" key="1">
    <citation type="submission" date="2025-08" db="UniProtKB">
        <authorList>
            <consortium name="RefSeq"/>
        </authorList>
    </citation>
    <scope>IDENTIFICATION</scope>
    <source>
        <tissue evidence="4">Young leaves</tissue>
    </source>
</reference>
<dbReference type="PANTHER" id="PTHR10742">
    <property type="entry name" value="FLAVIN MONOAMINE OXIDASE"/>
    <property type="match status" value="1"/>
</dbReference>
<dbReference type="GO" id="GO:0046592">
    <property type="term" value="F:polyamine oxidase activity"/>
    <property type="evidence" value="ECO:0007669"/>
    <property type="project" value="TreeGrafter"/>
</dbReference>
<dbReference type="PANTHER" id="PTHR10742:SF228">
    <property type="entry name" value="POLYAMINE OXIDASE 4-RELATED"/>
    <property type="match status" value="1"/>
</dbReference>
<evidence type="ECO:0000259" key="2">
    <source>
        <dbReference type="Pfam" id="PF01593"/>
    </source>
</evidence>
<proteinExistence type="inferred from homology"/>
<dbReference type="Gene3D" id="3.50.50.60">
    <property type="entry name" value="FAD/NAD(P)-binding domain"/>
    <property type="match status" value="1"/>
</dbReference>
<comment type="similarity">
    <text evidence="1">Belongs to the flavin monoamine oxidase family.</text>
</comment>
<dbReference type="Proteomes" id="UP000228380">
    <property type="component" value="Unplaced"/>
</dbReference>
<gene>
    <name evidence="4" type="primary">LOC120106287</name>
</gene>
<dbReference type="RefSeq" id="XP_038975196.1">
    <property type="nucleotide sequence ID" value="XM_039119268.1"/>
</dbReference>
<dbReference type="InterPro" id="IPR050281">
    <property type="entry name" value="Flavin_monoamine_oxidase"/>
</dbReference>
<dbReference type="Gene3D" id="3.90.660.10">
    <property type="match status" value="1"/>
</dbReference>
<name>A0A8B8ZLW1_PHODC</name>
<dbReference type="Pfam" id="PF01593">
    <property type="entry name" value="Amino_oxidase"/>
    <property type="match status" value="1"/>
</dbReference>
<dbReference type="GO" id="GO:0005777">
    <property type="term" value="C:peroxisome"/>
    <property type="evidence" value="ECO:0007669"/>
    <property type="project" value="TreeGrafter"/>
</dbReference>
<evidence type="ECO:0000313" key="4">
    <source>
        <dbReference type="RefSeq" id="XP_038975196.1"/>
    </source>
</evidence>
<evidence type="ECO:0000313" key="3">
    <source>
        <dbReference type="Proteomes" id="UP000228380"/>
    </source>
</evidence>
<dbReference type="InterPro" id="IPR036188">
    <property type="entry name" value="FAD/NAD-bd_sf"/>
</dbReference>
<dbReference type="SUPFAM" id="SSF51905">
    <property type="entry name" value="FAD/NAD(P)-binding domain"/>
    <property type="match status" value="1"/>
</dbReference>
<dbReference type="InterPro" id="IPR002937">
    <property type="entry name" value="Amino_oxidase"/>
</dbReference>
<sequence length="135" mass="15079">MAAEEKNRAVAVAMNAEIRRTKARLIEELALNKVQYLVSRWGTDPDSLGSYSCDLVGKLADLYERFRTPVDNLYFAGEAASVDHSGSVLGAYTSGILAAEDCRRHILLQHGISDRFQIVLREAMSEMIPFQISRM</sequence>
<dbReference type="GO" id="GO:0006598">
    <property type="term" value="P:polyamine catabolic process"/>
    <property type="evidence" value="ECO:0007669"/>
    <property type="project" value="TreeGrafter"/>
</dbReference>
<feature type="domain" description="Amine oxidase" evidence="2">
    <location>
        <begin position="20"/>
        <end position="102"/>
    </location>
</feature>
<evidence type="ECO:0000256" key="1">
    <source>
        <dbReference type="ARBA" id="ARBA00005995"/>
    </source>
</evidence>
<dbReference type="AlphaFoldDB" id="A0A8B8ZLW1"/>
<organism evidence="3 4">
    <name type="scientific">Phoenix dactylifera</name>
    <name type="common">Date palm</name>
    <dbReference type="NCBI Taxonomy" id="42345"/>
    <lineage>
        <taxon>Eukaryota</taxon>
        <taxon>Viridiplantae</taxon>
        <taxon>Streptophyta</taxon>
        <taxon>Embryophyta</taxon>
        <taxon>Tracheophyta</taxon>
        <taxon>Spermatophyta</taxon>
        <taxon>Magnoliopsida</taxon>
        <taxon>Liliopsida</taxon>
        <taxon>Arecaceae</taxon>
        <taxon>Coryphoideae</taxon>
        <taxon>Phoeniceae</taxon>
        <taxon>Phoenix</taxon>
    </lineage>
</organism>
<protein>
    <submittedName>
        <fullName evidence="4">Polyamine oxidase 5-like isoform X2</fullName>
    </submittedName>
</protein>
<dbReference type="GeneID" id="120106287"/>
<keyword evidence="3" id="KW-1185">Reference proteome</keyword>